<evidence type="ECO:0000313" key="2">
    <source>
        <dbReference type="Proteomes" id="UP001148838"/>
    </source>
</evidence>
<protein>
    <submittedName>
        <fullName evidence="1">Uncharacterized protein</fullName>
    </submittedName>
</protein>
<sequence length="386" mass="44065">MFRYTLSFTVHHRKKSSGDRSGERAGHCTLFVASTVVVVCLHVKTANTQHTTCRHVKSLSFCTVPYRYRCSITISDSRTSAAPARLDFGRLKYSVYEEVHGTADDGNNRRIDIIAISEFLSQGMIIDPTIRFETYKGQPEEVHEEKRAIFVPTIAYYKDKYQLHDISVTGLMFGARGTIPNFFYQFSDVERSFSAYKVILSDTRRSFSFETLKMNVVVYCSRNRNLAKNMQENKINSFNNSGDCFRKNVRKYPPNSDIRLDLILGSLDCACAVFYKTCDKVLVITEDVQNVHLLLEYRPHIDVSLTCEHDAKLQEYCVCPQNMPQFDSEGIPNQAPETNKPMILNGPTSRNREVSDQVSVEAKQLGHLYLSIDQEVFDPSTGQLYD</sequence>
<accession>A0ABQ8SXK3</accession>
<evidence type="ECO:0000313" key="1">
    <source>
        <dbReference type="EMBL" id="KAJ4438377.1"/>
    </source>
</evidence>
<reference evidence="1 2" key="1">
    <citation type="journal article" date="2022" name="Allergy">
        <title>Genome assembly and annotation of Periplaneta americana reveal a comprehensive cockroach allergen profile.</title>
        <authorList>
            <person name="Wang L."/>
            <person name="Xiong Q."/>
            <person name="Saelim N."/>
            <person name="Wang L."/>
            <person name="Nong W."/>
            <person name="Wan A.T."/>
            <person name="Shi M."/>
            <person name="Liu X."/>
            <person name="Cao Q."/>
            <person name="Hui J.H.L."/>
            <person name="Sookrung N."/>
            <person name="Leung T.F."/>
            <person name="Tungtrongchitr A."/>
            <person name="Tsui S.K.W."/>
        </authorList>
    </citation>
    <scope>NUCLEOTIDE SEQUENCE [LARGE SCALE GENOMIC DNA]</scope>
    <source>
        <strain evidence="1">PWHHKU_190912</strain>
    </source>
</reference>
<keyword evidence="2" id="KW-1185">Reference proteome</keyword>
<name>A0ABQ8SXK3_PERAM</name>
<comment type="caution">
    <text evidence="1">The sequence shown here is derived from an EMBL/GenBank/DDBJ whole genome shotgun (WGS) entry which is preliminary data.</text>
</comment>
<dbReference type="Proteomes" id="UP001148838">
    <property type="component" value="Unassembled WGS sequence"/>
</dbReference>
<organism evidence="1 2">
    <name type="scientific">Periplaneta americana</name>
    <name type="common">American cockroach</name>
    <name type="synonym">Blatta americana</name>
    <dbReference type="NCBI Taxonomy" id="6978"/>
    <lineage>
        <taxon>Eukaryota</taxon>
        <taxon>Metazoa</taxon>
        <taxon>Ecdysozoa</taxon>
        <taxon>Arthropoda</taxon>
        <taxon>Hexapoda</taxon>
        <taxon>Insecta</taxon>
        <taxon>Pterygota</taxon>
        <taxon>Neoptera</taxon>
        <taxon>Polyneoptera</taxon>
        <taxon>Dictyoptera</taxon>
        <taxon>Blattodea</taxon>
        <taxon>Blattoidea</taxon>
        <taxon>Blattidae</taxon>
        <taxon>Blattinae</taxon>
        <taxon>Periplaneta</taxon>
    </lineage>
</organism>
<dbReference type="EMBL" id="JAJSOF020000019">
    <property type="protein sequence ID" value="KAJ4438377.1"/>
    <property type="molecule type" value="Genomic_DNA"/>
</dbReference>
<gene>
    <name evidence="1" type="ORF">ANN_14322</name>
</gene>
<proteinExistence type="predicted"/>